<protein>
    <submittedName>
        <fullName evidence="1">Uncharacterized protein</fullName>
    </submittedName>
</protein>
<dbReference type="Proteomes" id="UP000298264">
    <property type="component" value="Unassembled WGS sequence"/>
</dbReference>
<sequence>MTPTRAVQSFINAKKEGIDVPTSTLETIRNFRKWREPELIGLRNASSYYPDIYIEKGMEEEITRLLTIVKNRNVAHKF</sequence>
<keyword evidence="2" id="KW-1185">Reference proteome</keyword>
<evidence type="ECO:0000313" key="1">
    <source>
        <dbReference type="EMBL" id="TGN09835.1"/>
    </source>
</evidence>
<organism evidence="1 2">
    <name type="scientific">Leptospira ilyithenensis</name>
    <dbReference type="NCBI Taxonomy" id="2484901"/>
    <lineage>
        <taxon>Bacteria</taxon>
        <taxon>Pseudomonadati</taxon>
        <taxon>Spirochaetota</taxon>
        <taxon>Spirochaetia</taxon>
        <taxon>Leptospirales</taxon>
        <taxon>Leptospiraceae</taxon>
        <taxon>Leptospira</taxon>
    </lineage>
</organism>
<evidence type="ECO:0000313" key="2">
    <source>
        <dbReference type="Proteomes" id="UP000298264"/>
    </source>
</evidence>
<dbReference type="AlphaFoldDB" id="A0A4R9LQD3"/>
<dbReference type="RefSeq" id="WP_135764685.1">
    <property type="nucleotide sequence ID" value="NZ_RQHV01000050.1"/>
</dbReference>
<gene>
    <name evidence="1" type="ORF">EHS11_12225</name>
</gene>
<name>A0A4R9LQD3_9LEPT</name>
<dbReference type="EMBL" id="RQHV01000050">
    <property type="protein sequence ID" value="TGN09835.1"/>
    <property type="molecule type" value="Genomic_DNA"/>
</dbReference>
<dbReference type="OrthoDB" id="331496at2"/>
<comment type="caution">
    <text evidence="1">The sequence shown here is derived from an EMBL/GenBank/DDBJ whole genome shotgun (WGS) entry which is preliminary data.</text>
</comment>
<proteinExistence type="predicted"/>
<accession>A0A4R9LQD3</accession>
<reference evidence="1" key="1">
    <citation type="journal article" date="2019" name="PLoS Negl. Trop. Dis.">
        <title>Revisiting the worldwide diversity of Leptospira species in the environment.</title>
        <authorList>
            <person name="Vincent A.T."/>
            <person name="Schiettekatte O."/>
            <person name="Bourhy P."/>
            <person name="Veyrier F.J."/>
            <person name="Picardeau M."/>
        </authorList>
    </citation>
    <scope>NUCLEOTIDE SEQUENCE [LARGE SCALE GENOMIC DNA]</scope>
    <source>
        <strain evidence="1">201400974</strain>
    </source>
</reference>